<dbReference type="RefSeq" id="WP_209365824.1">
    <property type="nucleotide sequence ID" value="NZ_CP046956.1"/>
</dbReference>
<organism evidence="1 2">
    <name type="scientific">Sediminibacillus dalangtanensis</name>
    <dbReference type="NCBI Taxonomy" id="2729421"/>
    <lineage>
        <taxon>Bacteria</taxon>
        <taxon>Bacillati</taxon>
        <taxon>Bacillota</taxon>
        <taxon>Bacilli</taxon>
        <taxon>Bacillales</taxon>
        <taxon>Bacillaceae</taxon>
        <taxon>Sediminibacillus</taxon>
    </lineage>
</organism>
<dbReference type="Proteomes" id="UP000665043">
    <property type="component" value="Chromosome"/>
</dbReference>
<name>A0ABX7VUP9_9BACI</name>
<dbReference type="SUPFAM" id="SSF81593">
    <property type="entry name" value="Nucleotidyltransferase substrate binding subunit/domain"/>
    <property type="match status" value="1"/>
</dbReference>
<proteinExistence type="predicted"/>
<dbReference type="Gene3D" id="1.20.120.330">
    <property type="entry name" value="Nucleotidyltransferases domain 2"/>
    <property type="match status" value="1"/>
</dbReference>
<keyword evidence="2" id="KW-1185">Reference proteome</keyword>
<protein>
    <submittedName>
        <fullName evidence="1">DUF86 domain-containing protein</fullName>
    </submittedName>
</protein>
<dbReference type="InterPro" id="IPR010235">
    <property type="entry name" value="HepT"/>
</dbReference>
<gene>
    <name evidence="1" type="ORF">ERJ70_16150</name>
</gene>
<dbReference type="Pfam" id="PF08780">
    <property type="entry name" value="NTase_sub_bind"/>
    <property type="match status" value="1"/>
</dbReference>
<dbReference type="EMBL" id="CP046956">
    <property type="protein sequence ID" value="QTN00687.1"/>
    <property type="molecule type" value="Genomic_DNA"/>
</dbReference>
<dbReference type="NCBIfam" id="TIGR01987">
    <property type="entry name" value="HI0074"/>
    <property type="match status" value="1"/>
</dbReference>
<reference evidence="1 2" key="1">
    <citation type="submission" date="2019-12" db="EMBL/GenBank/DDBJ databases">
        <title>The whole genome sequencing of a strain isolated from a Mars analog, Dalangtan Playa.</title>
        <authorList>
            <person name="Huang T."/>
        </authorList>
    </citation>
    <scope>NUCLEOTIDE SEQUENCE [LARGE SCALE GENOMIC DNA]</scope>
    <source>
        <strain evidence="1 2">DP4-553-S</strain>
    </source>
</reference>
<evidence type="ECO:0000313" key="2">
    <source>
        <dbReference type="Proteomes" id="UP000665043"/>
    </source>
</evidence>
<accession>A0ABX7VUP9</accession>
<evidence type="ECO:0000313" key="1">
    <source>
        <dbReference type="EMBL" id="QTN00687.1"/>
    </source>
</evidence>
<sequence>MERLQQRFQAAANALKAFKKLVMIETPDDIERDASIQRFEFTFEACWKAAKDYLFIVEGLVCGSPKSVIRSCREVGLFNEDEAIAALSMVDDRNLTVHTYNEEVAIKIYKNLSHHYFLLDSWLSRMTEKTE</sequence>